<sequence>MPNQQPSSSSFSSPTGGLSFSAASPSRRRPPSPSPISNASESNPKRVRSEYTFSPSILSNSSTKTAATMSAKMQGKRPVEVIDLTHLSTPMSINHNIPMQPHLGPRKLVIKNLRPVKSAGVDDYYARTRTELEEALTAIFEDRPTAQPLERLYRGVEDLCRKGPEESRALGERVRARLEGWVVSEGMLGQLIAEANAGVRSGEEQGFLTRVMDKWKRWNIKVVLIRRVFSYLDRSYLLVARGQGKEAQGQQQLQGINDMGIGLFRRVVFGSRKGDTPAAVGEVMLRGLCKMIEIFRWEDKGDYLLVKETIGLLKLFQVYNKFFEGRFLRESHEFCEQYAKKWAYSEPKYLREDHEQFKHQGEDWSQAIGLSEYASKVESLLMYEGERCSLFNIDSTTKNLFLLDAYKVLIEQYADLLTTSGSVIRLLEVNDVKSIWSLWRLLTYRGLETRLKAPWEEYIRKTGAAIIADTARGDEMVIRLLELRRACDKMIRDAFEKADVFVYALRESFGHFINDKKNTAAWGTNTSKVGELIAKYIDMLLRGGLKTLPKSLLSDLKDRANDEASGLAATGDEDAELDRQLDHALELFRFIEGKDVFEAFYKKDLARRLLLGRSASQDAEMSMISKLKSECGSSFTHNLEQMFKDQELARDEMKSYKNWLAANNRQIGGIDLSVNILSQAAWPNFPDAKIALPKEVWEQISSFENYYKTKHTGRKITWKHNLAHCVIKARFDRSTKELLVSALQAAVLLLFNTAETGILAYEQISQATLLQGAELDRTLQSLACGKTRVLTKHPKGRDVSRTDTFSVNGAFTDPKFKIKINTIQLKETKEENKATHERVAADRQFETQAAIVRIMKSRKVLGHAQLVAEVINQTKARGAVDPADIKANIEKLIEKDYLDREDGNYVYQA</sequence>
<dbReference type="SUPFAM" id="SSF74788">
    <property type="entry name" value="Cullin repeat-like"/>
    <property type="match status" value="1"/>
</dbReference>
<comment type="similarity">
    <text evidence="1 4 5">Belongs to the cullin family.</text>
</comment>
<dbReference type="Pfam" id="PF10557">
    <property type="entry name" value="Cullin_Nedd8"/>
    <property type="match status" value="1"/>
</dbReference>
<accession>A0AAV9HM25</accession>
<evidence type="ECO:0000313" key="8">
    <source>
        <dbReference type="EMBL" id="KAK4461682.1"/>
    </source>
</evidence>
<dbReference type="InterPro" id="IPR059120">
    <property type="entry name" value="Cullin-like_AB"/>
</dbReference>
<dbReference type="SUPFAM" id="SSF75632">
    <property type="entry name" value="Cullin homology domain"/>
    <property type="match status" value="1"/>
</dbReference>
<dbReference type="InterPro" id="IPR016159">
    <property type="entry name" value="Cullin_repeat-like_dom_sf"/>
</dbReference>
<dbReference type="SMART" id="SM00182">
    <property type="entry name" value="CULLIN"/>
    <property type="match status" value="1"/>
</dbReference>
<dbReference type="Pfam" id="PF00888">
    <property type="entry name" value="Cullin"/>
    <property type="match status" value="1"/>
</dbReference>
<feature type="region of interest" description="Disordered" evidence="6">
    <location>
        <begin position="1"/>
        <end position="74"/>
    </location>
</feature>
<dbReference type="PROSITE" id="PS50069">
    <property type="entry name" value="CULLIN_2"/>
    <property type="match status" value="1"/>
</dbReference>
<proteinExistence type="inferred from homology"/>
<dbReference type="PANTHER" id="PTHR11932">
    <property type="entry name" value="CULLIN"/>
    <property type="match status" value="1"/>
</dbReference>
<dbReference type="Gene3D" id="1.10.10.10">
    <property type="entry name" value="Winged helix-like DNA-binding domain superfamily/Winged helix DNA-binding domain"/>
    <property type="match status" value="1"/>
</dbReference>
<dbReference type="InterPro" id="IPR045093">
    <property type="entry name" value="Cullin"/>
</dbReference>
<dbReference type="InterPro" id="IPR036317">
    <property type="entry name" value="Cullin_homology_sf"/>
</dbReference>
<dbReference type="SUPFAM" id="SSF46785">
    <property type="entry name" value="Winged helix' DNA-binding domain"/>
    <property type="match status" value="1"/>
</dbReference>
<dbReference type="GO" id="GO:0031625">
    <property type="term" value="F:ubiquitin protein ligase binding"/>
    <property type="evidence" value="ECO:0007669"/>
    <property type="project" value="InterPro"/>
</dbReference>
<keyword evidence="3" id="KW-0832">Ubl conjugation</keyword>
<name>A0AAV9HM25_9PEZI</name>
<gene>
    <name evidence="8" type="ORF">QBC42DRAFT_269661</name>
</gene>
<comment type="caution">
    <text evidence="8">The sequence shown here is derived from an EMBL/GenBank/DDBJ whole genome shotgun (WGS) entry which is preliminary data.</text>
</comment>
<evidence type="ECO:0000259" key="7">
    <source>
        <dbReference type="PROSITE" id="PS50069"/>
    </source>
</evidence>
<evidence type="ECO:0000256" key="2">
    <source>
        <dbReference type="ARBA" id="ARBA00022499"/>
    </source>
</evidence>
<organism evidence="8 9">
    <name type="scientific">Cladorrhinum samala</name>
    <dbReference type="NCBI Taxonomy" id="585594"/>
    <lineage>
        <taxon>Eukaryota</taxon>
        <taxon>Fungi</taxon>
        <taxon>Dikarya</taxon>
        <taxon>Ascomycota</taxon>
        <taxon>Pezizomycotina</taxon>
        <taxon>Sordariomycetes</taxon>
        <taxon>Sordariomycetidae</taxon>
        <taxon>Sordariales</taxon>
        <taxon>Podosporaceae</taxon>
        <taxon>Cladorrhinum</taxon>
    </lineage>
</organism>
<dbReference type="GO" id="GO:0006511">
    <property type="term" value="P:ubiquitin-dependent protein catabolic process"/>
    <property type="evidence" value="ECO:0007669"/>
    <property type="project" value="InterPro"/>
</dbReference>
<dbReference type="AlphaFoldDB" id="A0AAV9HM25"/>
<feature type="compositionally biased region" description="Low complexity" evidence="6">
    <location>
        <begin position="1"/>
        <end position="25"/>
    </location>
</feature>
<evidence type="ECO:0000256" key="5">
    <source>
        <dbReference type="RuleBase" id="RU003829"/>
    </source>
</evidence>
<dbReference type="Gene3D" id="1.20.1310.10">
    <property type="entry name" value="Cullin Repeats"/>
    <property type="match status" value="4"/>
</dbReference>
<dbReference type="InterPro" id="IPR001373">
    <property type="entry name" value="Cullin_N"/>
</dbReference>
<feature type="compositionally biased region" description="Polar residues" evidence="6">
    <location>
        <begin position="51"/>
        <end position="68"/>
    </location>
</feature>
<evidence type="ECO:0000256" key="1">
    <source>
        <dbReference type="ARBA" id="ARBA00006019"/>
    </source>
</evidence>
<dbReference type="FunFam" id="1.10.10.10:FF:000014">
    <property type="entry name" value="Cullin 1"/>
    <property type="match status" value="1"/>
</dbReference>
<dbReference type="InterPro" id="IPR036388">
    <property type="entry name" value="WH-like_DNA-bd_sf"/>
</dbReference>
<feature type="domain" description="Cullin family profile" evidence="7">
    <location>
        <begin position="528"/>
        <end position="783"/>
    </location>
</feature>
<reference evidence="8" key="2">
    <citation type="submission" date="2023-06" db="EMBL/GenBank/DDBJ databases">
        <authorList>
            <consortium name="Lawrence Berkeley National Laboratory"/>
            <person name="Mondo S.J."/>
            <person name="Hensen N."/>
            <person name="Bonometti L."/>
            <person name="Westerberg I."/>
            <person name="Brannstrom I.O."/>
            <person name="Guillou S."/>
            <person name="Cros-Aarteil S."/>
            <person name="Calhoun S."/>
            <person name="Haridas S."/>
            <person name="Kuo A."/>
            <person name="Pangilinan J."/>
            <person name="Riley R."/>
            <person name="Labutti K."/>
            <person name="Andreopoulos B."/>
            <person name="Lipzen A."/>
            <person name="Chen C."/>
            <person name="Yanf M."/>
            <person name="Daum C."/>
            <person name="Ng V."/>
            <person name="Clum A."/>
            <person name="Steindorff A."/>
            <person name="Ohm R."/>
            <person name="Martin F."/>
            <person name="Silar P."/>
            <person name="Natvig D."/>
            <person name="Lalanne C."/>
            <person name="Gautier V."/>
            <person name="Ament-Velasquez S.L."/>
            <person name="Kruys A."/>
            <person name="Hutchinson M.I."/>
            <person name="Powell A.J."/>
            <person name="Barry K."/>
            <person name="Miller A.N."/>
            <person name="Grigoriev I.V."/>
            <person name="Debuchy R."/>
            <person name="Gladieux P."/>
            <person name="Thoren M.H."/>
            <person name="Johannesson H."/>
        </authorList>
    </citation>
    <scope>NUCLEOTIDE SEQUENCE</scope>
    <source>
        <strain evidence="8">PSN324</strain>
    </source>
</reference>
<dbReference type="Gene3D" id="3.30.230.130">
    <property type="entry name" value="Cullin, Chain C, Domain 2"/>
    <property type="match status" value="1"/>
</dbReference>
<evidence type="ECO:0000256" key="6">
    <source>
        <dbReference type="SAM" id="MobiDB-lite"/>
    </source>
</evidence>
<dbReference type="EMBL" id="MU864986">
    <property type="protein sequence ID" value="KAK4461682.1"/>
    <property type="molecule type" value="Genomic_DNA"/>
</dbReference>
<evidence type="ECO:0000313" key="9">
    <source>
        <dbReference type="Proteomes" id="UP001321749"/>
    </source>
</evidence>
<evidence type="ECO:0000256" key="3">
    <source>
        <dbReference type="ARBA" id="ARBA00022843"/>
    </source>
</evidence>
<dbReference type="SMART" id="SM00884">
    <property type="entry name" value="Cullin_Nedd8"/>
    <property type="match status" value="1"/>
</dbReference>
<dbReference type="InterPro" id="IPR036390">
    <property type="entry name" value="WH_DNA-bd_sf"/>
</dbReference>
<dbReference type="InterPro" id="IPR019559">
    <property type="entry name" value="Cullin_neddylation_domain"/>
</dbReference>
<evidence type="ECO:0000256" key="4">
    <source>
        <dbReference type="PROSITE-ProRule" id="PRU00330"/>
    </source>
</evidence>
<keyword evidence="2" id="KW-1017">Isopeptide bond</keyword>
<dbReference type="InterPro" id="IPR016158">
    <property type="entry name" value="Cullin_homology"/>
</dbReference>
<dbReference type="Proteomes" id="UP001321749">
    <property type="component" value="Unassembled WGS sequence"/>
</dbReference>
<dbReference type="Pfam" id="PF26557">
    <property type="entry name" value="Cullin_AB"/>
    <property type="match status" value="1"/>
</dbReference>
<reference evidence="8" key="1">
    <citation type="journal article" date="2023" name="Mol. Phylogenet. Evol.">
        <title>Genome-scale phylogeny and comparative genomics of the fungal order Sordariales.</title>
        <authorList>
            <person name="Hensen N."/>
            <person name="Bonometti L."/>
            <person name="Westerberg I."/>
            <person name="Brannstrom I.O."/>
            <person name="Guillou S."/>
            <person name="Cros-Aarteil S."/>
            <person name="Calhoun S."/>
            <person name="Haridas S."/>
            <person name="Kuo A."/>
            <person name="Mondo S."/>
            <person name="Pangilinan J."/>
            <person name="Riley R."/>
            <person name="LaButti K."/>
            <person name="Andreopoulos B."/>
            <person name="Lipzen A."/>
            <person name="Chen C."/>
            <person name="Yan M."/>
            <person name="Daum C."/>
            <person name="Ng V."/>
            <person name="Clum A."/>
            <person name="Steindorff A."/>
            <person name="Ohm R.A."/>
            <person name="Martin F."/>
            <person name="Silar P."/>
            <person name="Natvig D.O."/>
            <person name="Lalanne C."/>
            <person name="Gautier V."/>
            <person name="Ament-Velasquez S.L."/>
            <person name="Kruys A."/>
            <person name="Hutchinson M.I."/>
            <person name="Powell A.J."/>
            <person name="Barry K."/>
            <person name="Miller A.N."/>
            <person name="Grigoriev I.V."/>
            <person name="Debuchy R."/>
            <person name="Gladieux P."/>
            <person name="Hiltunen Thoren M."/>
            <person name="Johannesson H."/>
        </authorList>
    </citation>
    <scope>NUCLEOTIDE SEQUENCE</scope>
    <source>
        <strain evidence="8">PSN324</strain>
    </source>
</reference>
<dbReference type="FunFam" id="1.20.1310.10:FF:000031">
    <property type="entry name" value="Ubiquitin ligase subunit CulD"/>
    <property type="match status" value="1"/>
</dbReference>
<protein>
    <submittedName>
        <fullName evidence="8">Cullin-4B</fullName>
    </submittedName>
</protein>
<keyword evidence="9" id="KW-1185">Reference proteome</keyword>